<dbReference type="GO" id="GO:0003676">
    <property type="term" value="F:nucleic acid binding"/>
    <property type="evidence" value="ECO:0007669"/>
    <property type="project" value="InterPro"/>
</dbReference>
<sequence>MDLEDNETDTRDSQEVTWARHKKTNDEQSSQAHISAYCMATLVRDETDLDKEELCEMCFNGETTSKPTERLEDSELEGFPMNPKILAKAQRLDKELRKKVEKSKQEYSKKDIEGHTLICYNEKILVPKVLQNRIVAWVHHYLVHPGETRMEKTIGQILTWPKMRDDIRRFVKSCRKCQLCKSAAKKYGHLPAKEAEPSVPWNRVNVDLVERPSADCCQKALDDAWINMYPRPHYIGFDNGKEFKSVFEELVENYGLTKKPSSPYNPQANGIVERVHQVLGNMLRTFELEEEELDGHDPWSSFLSAAAYAIRSTYHTTLEATPAELIFGRNMLLPVQFKADWEAIRARRQAMINKNNERENSKRIAHTYSIGDMVSKARPGILRKLRRKRDGPFTVTHVYTNGTIRIRQGAISERINIRRVQPFSEPETPEA</sequence>
<evidence type="ECO:0000313" key="4">
    <source>
        <dbReference type="Proteomes" id="UP001153069"/>
    </source>
</evidence>
<organism evidence="3 4">
    <name type="scientific">Seminavis robusta</name>
    <dbReference type="NCBI Taxonomy" id="568900"/>
    <lineage>
        <taxon>Eukaryota</taxon>
        <taxon>Sar</taxon>
        <taxon>Stramenopiles</taxon>
        <taxon>Ochrophyta</taxon>
        <taxon>Bacillariophyta</taxon>
        <taxon>Bacillariophyceae</taxon>
        <taxon>Bacillariophycidae</taxon>
        <taxon>Naviculales</taxon>
        <taxon>Naviculaceae</taxon>
        <taxon>Seminavis</taxon>
    </lineage>
</organism>
<evidence type="ECO:0000313" key="3">
    <source>
        <dbReference type="EMBL" id="CAB9510525.1"/>
    </source>
</evidence>
<comment type="caution">
    <text evidence="3">The sequence shown here is derived from an EMBL/GenBank/DDBJ whole genome shotgun (WGS) entry which is preliminary data.</text>
</comment>
<feature type="domain" description="Integrase catalytic" evidence="2">
    <location>
        <begin position="228"/>
        <end position="330"/>
    </location>
</feature>
<dbReference type="PROSITE" id="PS50994">
    <property type="entry name" value="INTEGRASE"/>
    <property type="match status" value="1"/>
</dbReference>
<protein>
    <submittedName>
        <fullName evidence="3">Retrotransposon protein</fullName>
    </submittedName>
</protein>
<dbReference type="Proteomes" id="UP001153069">
    <property type="component" value="Unassembled WGS sequence"/>
</dbReference>
<dbReference type="GO" id="GO:0015074">
    <property type="term" value="P:DNA integration"/>
    <property type="evidence" value="ECO:0007669"/>
    <property type="project" value="InterPro"/>
</dbReference>
<reference evidence="3" key="1">
    <citation type="submission" date="2020-06" db="EMBL/GenBank/DDBJ databases">
        <authorList>
            <consortium name="Plant Systems Biology data submission"/>
        </authorList>
    </citation>
    <scope>NUCLEOTIDE SEQUENCE</scope>
    <source>
        <strain evidence="3">D6</strain>
    </source>
</reference>
<name>A0A9N8DY79_9STRA</name>
<dbReference type="Gene3D" id="3.30.420.10">
    <property type="entry name" value="Ribonuclease H-like superfamily/Ribonuclease H"/>
    <property type="match status" value="1"/>
</dbReference>
<dbReference type="PANTHER" id="PTHR37984:SF5">
    <property type="entry name" value="PROTEIN NYNRIN-LIKE"/>
    <property type="match status" value="1"/>
</dbReference>
<dbReference type="AlphaFoldDB" id="A0A9N8DY79"/>
<dbReference type="InterPro" id="IPR041588">
    <property type="entry name" value="Integrase_H2C2"/>
</dbReference>
<dbReference type="InterPro" id="IPR036397">
    <property type="entry name" value="RNaseH_sf"/>
</dbReference>
<dbReference type="EMBL" id="CAICTM010000439">
    <property type="protein sequence ID" value="CAB9510525.1"/>
    <property type="molecule type" value="Genomic_DNA"/>
</dbReference>
<accession>A0A9N8DY79</accession>
<evidence type="ECO:0000256" key="1">
    <source>
        <dbReference type="SAM" id="MobiDB-lite"/>
    </source>
</evidence>
<dbReference type="Gene3D" id="1.10.340.70">
    <property type="match status" value="1"/>
</dbReference>
<proteinExistence type="predicted"/>
<evidence type="ECO:0000259" key="2">
    <source>
        <dbReference type="PROSITE" id="PS50994"/>
    </source>
</evidence>
<dbReference type="OrthoDB" id="43788at2759"/>
<dbReference type="SUPFAM" id="SSF53098">
    <property type="entry name" value="Ribonuclease H-like"/>
    <property type="match status" value="1"/>
</dbReference>
<feature type="region of interest" description="Disordered" evidence="1">
    <location>
        <begin position="1"/>
        <end position="31"/>
    </location>
</feature>
<dbReference type="InterPro" id="IPR050951">
    <property type="entry name" value="Retrovirus_Pol_polyprotein"/>
</dbReference>
<keyword evidence="4" id="KW-1185">Reference proteome</keyword>
<dbReference type="Pfam" id="PF17921">
    <property type="entry name" value="Integrase_H2C2"/>
    <property type="match status" value="1"/>
</dbReference>
<dbReference type="InterPro" id="IPR001584">
    <property type="entry name" value="Integrase_cat-core"/>
</dbReference>
<dbReference type="PANTHER" id="PTHR37984">
    <property type="entry name" value="PROTEIN CBG26694"/>
    <property type="match status" value="1"/>
</dbReference>
<dbReference type="InterPro" id="IPR012337">
    <property type="entry name" value="RNaseH-like_sf"/>
</dbReference>
<gene>
    <name evidence="3" type="ORF">SEMRO_440_G143450.1</name>
</gene>